<dbReference type="Pfam" id="PF06486">
    <property type="entry name" value="DUF1093"/>
    <property type="match status" value="1"/>
</dbReference>
<dbReference type="Gene3D" id="2.40.50.480">
    <property type="match status" value="1"/>
</dbReference>
<dbReference type="InterPro" id="IPR006542">
    <property type="entry name" value="DUF1093"/>
</dbReference>
<dbReference type="PANTHER" id="PTHR36433">
    <property type="entry name" value="HYPOTHETICAL CYTOSOLIC PROTEIN"/>
    <property type="match status" value="1"/>
</dbReference>
<evidence type="ECO:0008006" key="3">
    <source>
        <dbReference type="Google" id="ProtNLM"/>
    </source>
</evidence>
<dbReference type="NCBIfam" id="TIGR01655">
    <property type="entry name" value="yxeA_fam"/>
    <property type="match status" value="1"/>
</dbReference>
<dbReference type="SUPFAM" id="SSF159121">
    <property type="entry name" value="BC4932-like"/>
    <property type="match status" value="1"/>
</dbReference>
<gene>
    <name evidence="1" type="ORF">ASJ35_06720</name>
</gene>
<dbReference type="PANTHER" id="PTHR36433:SF2">
    <property type="entry name" value="YXEA FAMILY PROTEIN"/>
    <property type="match status" value="1"/>
</dbReference>
<organism evidence="1 2">
    <name type="scientific">Ruthenibacterium lactatiformans</name>
    <dbReference type="NCBI Taxonomy" id="1550024"/>
    <lineage>
        <taxon>Bacteria</taxon>
        <taxon>Bacillati</taxon>
        <taxon>Bacillota</taxon>
        <taxon>Clostridia</taxon>
        <taxon>Eubacteriales</taxon>
        <taxon>Oscillospiraceae</taxon>
        <taxon>Ruthenibacterium</taxon>
    </lineage>
</organism>
<comment type="caution">
    <text evidence="1">The sequence shown here is derived from an EMBL/GenBank/DDBJ whole genome shotgun (WGS) entry which is preliminary data.</text>
</comment>
<dbReference type="AlphaFoldDB" id="A0A0W7TS97"/>
<evidence type="ECO:0000313" key="1">
    <source>
        <dbReference type="EMBL" id="KUE76699.1"/>
    </source>
</evidence>
<dbReference type="RefSeq" id="WP_058723045.1">
    <property type="nucleotide sequence ID" value="NZ_LMUA01000007.1"/>
</dbReference>
<dbReference type="EMBL" id="LMUA01000007">
    <property type="protein sequence ID" value="KUE76699.1"/>
    <property type="molecule type" value="Genomic_DNA"/>
</dbReference>
<protein>
    <recommendedName>
        <fullName evidence="3">YxeA family protein</fullName>
    </recommendedName>
</protein>
<reference evidence="1 2" key="1">
    <citation type="submission" date="2015-10" db="EMBL/GenBank/DDBJ databases">
        <title>A novel member of the family Ruminococcaceae isolated from human faeces.</title>
        <authorList>
            <person name="Shkoporov A.N."/>
            <person name="Chaplin A.V."/>
            <person name="Motuzova O.V."/>
            <person name="Kafarskaia L.I."/>
            <person name="Efimov B.A."/>
        </authorList>
    </citation>
    <scope>NUCLEOTIDE SEQUENCE [LARGE SCALE GENOMIC DNA]</scope>
    <source>
        <strain evidence="1 2">668</strain>
    </source>
</reference>
<dbReference type="InterPro" id="IPR036166">
    <property type="entry name" value="YxeA-like_sf"/>
</dbReference>
<accession>A0A0W7TS97</accession>
<proteinExistence type="predicted"/>
<dbReference type="Proteomes" id="UP000053433">
    <property type="component" value="Unassembled WGS sequence"/>
</dbReference>
<name>A0A0W7TS97_9FIRM</name>
<sequence>MKKRVLFIGIPVVLVLLFCLCAWLFMGADSQYYYAQIDNSKMSSNSSNGGVIDFSGGLDYSYTLPAYNDEGEEKDITFNTSRELKEGAFIRLEVVPIRGVVSWAEVQYDEMPSAVQSNYAAPISDSDS</sequence>
<evidence type="ECO:0000313" key="2">
    <source>
        <dbReference type="Proteomes" id="UP000053433"/>
    </source>
</evidence>